<accession>A0A7S0CCR2</accession>
<proteinExistence type="predicted"/>
<sequence length="572" mass="64122">MKAFVLGMQEDIFPNYGNNEAISLSKIQLTEEKYDGAKRHMYTRSSSSGLNDEDACVSSYVCRISLQNATSTFAGFTCLDKLIKVLQSSLEALEVKPNDTDLEKWAYIVHECMSGNGRNFHSVGHVFDISVDAEPLQTLSAMFHDCIYYNVDGGLNFKMKEALKGVIVEDMSCGTCAVRLVDVDAQDDNLLSISVSIFGFKSHQTLLPFGGLNEFLSAMLACRELGNSLTLKQMVRIIVCIEATIPFRKPNDQGKNVSESLFDRLVLTNTKFDLEFTEEEAIYAIKMATDLGNRDVGNFTTDDKAYFLDNTWKLLPESNIPLRQTNIYTMFEYQLALNKMEGFFNFLDPTTVYHSFRGLPPPETMSFMKERVEMNIGAARCYLRAKLVGIAVLSSLAVMTGGDSPIAMFMGDLPDQVEDNNDFVNLGEILNRECPDPRRIGKYVELDEEIFNLLHVGRKNASKFDLKNSPLAAFLYALIGDKGIELSTKSVVYPMTVESARKFLQTLPPKAVATIAYLCAQFAETRSAELMDIAVEYSNAYDSTRYDWPAPDSENRLAPQDIRQQLNISRSI</sequence>
<dbReference type="AlphaFoldDB" id="A0A7S0CCR2"/>
<evidence type="ECO:0000313" key="1">
    <source>
        <dbReference type="EMBL" id="CAD8419795.1"/>
    </source>
</evidence>
<gene>
    <name evidence="1" type="ORF">PINE0816_LOCUS15930</name>
</gene>
<organism evidence="1">
    <name type="scientific">Proboscia inermis</name>
    <dbReference type="NCBI Taxonomy" id="420281"/>
    <lineage>
        <taxon>Eukaryota</taxon>
        <taxon>Sar</taxon>
        <taxon>Stramenopiles</taxon>
        <taxon>Ochrophyta</taxon>
        <taxon>Bacillariophyta</taxon>
        <taxon>Coscinodiscophyceae</taxon>
        <taxon>Rhizosoleniophycidae</taxon>
        <taxon>Rhizosoleniales</taxon>
        <taxon>Rhizosoleniaceae</taxon>
        <taxon>Proboscia</taxon>
    </lineage>
</organism>
<protein>
    <submittedName>
        <fullName evidence="1">Uncharacterized protein</fullName>
    </submittedName>
</protein>
<reference evidence="1" key="1">
    <citation type="submission" date="2021-01" db="EMBL/GenBank/DDBJ databases">
        <authorList>
            <person name="Corre E."/>
            <person name="Pelletier E."/>
            <person name="Niang G."/>
            <person name="Scheremetjew M."/>
            <person name="Finn R."/>
            <person name="Kale V."/>
            <person name="Holt S."/>
            <person name="Cochrane G."/>
            <person name="Meng A."/>
            <person name="Brown T."/>
            <person name="Cohen L."/>
        </authorList>
    </citation>
    <scope>NUCLEOTIDE SEQUENCE</scope>
    <source>
        <strain evidence="1">CCAP1064/1</strain>
    </source>
</reference>
<dbReference type="EMBL" id="HBEL01033878">
    <property type="protein sequence ID" value="CAD8419795.1"/>
    <property type="molecule type" value="Transcribed_RNA"/>
</dbReference>
<name>A0A7S0CCR2_9STRA</name>